<dbReference type="InterPro" id="IPR021454">
    <property type="entry name" value="DUF3105"/>
</dbReference>
<sequence length="249" mass="26121">MAPSGSGSKKARASQRSASDRVTQMRKEQQKKDKRRLFAIWGAAAVTIAIVVGAVVFAVIHDKANTPSLDAVKDYKYAAGAHVQTPVTYKENPPVGGEHNPVWLNCGVYDKPVPNENAVHALEHGAVWVTYKPDLPKADVDKLKDVLPSTYAVLSPYDGLPSPVVASTWGHQIQLTGADDPRLEEFIKEYRQGPDTPEPGALCTNGTDGTDPSVSPSLTGGAPAAPSTGATPSTSPSSMPGATPSPSAS</sequence>
<evidence type="ECO:0000256" key="2">
    <source>
        <dbReference type="SAM" id="Phobius"/>
    </source>
</evidence>
<name>A0A512T0E9_9MICO</name>
<keyword evidence="2" id="KW-0472">Membrane</keyword>
<evidence type="ECO:0000256" key="1">
    <source>
        <dbReference type="SAM" id="MobiDB-lite"/>
    </source>
</evidence>
<dbReference type="Proteomes" id="UP000321793">
    <property type="component" value="Unassembled WGS sequence"/>
</dbReference>
<protein>
    <submittedName>
        <fullName evidence="3">Membrane protein</fullName>
    </submittedName>
</protein>
<comment type="caution">
    <text evidence="3">The sequence shown here is derived from an EMBL/GenBank/DDBJ whole genome shotgun (WGS) entry which is preliminary data.</text>
</comment>
<feature type="compositionally biased region" description="Low complexity" evidence="1">
    <location>
        <begin position="219"/>
        <end position="249"/>
    </location>
</feature>
<reference evidence="3 4" key="1">
    <citation type="submission" date="2019-07" db="EMBL/GenBank/DDBJ databases">
        <title>Whole genome shotgun sequence of Knoellia locipacati NBRC 109775.</title>
        <authorList>
            <person name="Hosoyama A."/>
            <person name="Uohara A."/>
            <person name="Ohji S."/>
            <person name="Ichikawa N."/>
        </authorList>
    </citation>
    <scope>NUCLEOTIDE SEQUENCE [LARGE SCALE GENOMIC DNA]</scope>
    <source>
        <strain evidence="3 4">NBRC 109775</strain>
    </source>
</reference>
<keyword evidence="2" id="KW-1133">Transmembrane helix</keyword>
<organism evidence="3 4">
    <name type="scientific">Knoellia locipacati</name>
    <dbReference type="NCBI Taxonomy" id="882824"/>
    <lineage>
        <taxon>Bacteria</taxon>
        <taxon>Bacillati</taxon>
        <taxon>Actinomycetota</taxon>
        <taxon>Actinomycetes</taxon>
        <taxon>Micrococcales</taxon>
        <taxon>Intrasporangiaceae</taxon>
        <taxon>Knoellia</taxon>
    </lineage>
</organism>
<feature type="transmembrane region" description="Helical" evidence="2">
    <location>
        <begin position="37"/>
        <end position="60"/>
    </location>
</feature>
<feature type="compositionally biased region" description="Polar residues" evidence="1">
    <location>
        <begin position="204"/>
        <end position="218"/>
    </location>
</feature>
<dbReference type="EMBL" id="BKBA01000008">
    <property type="protein sequence ID" value="GEQ13686.1"/>
    <property type="molecule type" value="Genomic_DNA"/>
</dbReference>
<keyword evidence="4" id="KW-1185">Reference proteome</keyword>
<feature type="region of interest" description="Disordered" evidence="1">
    <location>
        <begin position="1"/>
        <end position="29"/>
    </location>
</feature>
<gene>
    <name evidence="3" type="ORF">KLO01_17330</name>
</gene>
<dbReference type="RefSeq" id="WP_246136124.1">
    <property type="nucleotide sequence ID" value="NZ_BAABDN010000001.1"/>
</dbReference>
<keyword evidence="2" id="KW-0812">Transmembrane</keyword>
<evidence type="ECO:0000313" key="4">
    <source>
        <dbReference type="Proteomes" id="UP000321793"/>
    </source>
</evidence>
<feature type="region of interest" description="Disordered" evidence="1">
    <location>
        <begin position="191"/>
        <end position="249"/>
    </location>
</feature>
<proteinExistence type="predicted"/>
<dbReference type="Pfam" id="PF11303">
    <property type="entry name" value="DUF3105"/>
    <property type="match status" value="1"/>
</dbReference>
<evidence type="ECO:0000313" key="3">
    <source>
        <dbReference type="EMBL" id="GEQ13686.1"/>
    </source>
</evidence>
<dbReference type="AlphaFoldDB" id="A0A512T0E9"/>
<accession>A0A512T0E9</accession>